<gene>
    <name evidence="3" type="ORF">EDD76_103168</name>
</gene>
<keyword evidence="4" id="KW-1185">Reference proteome</keyword>
<feature type="region of interest" description="Disordered" evidence="1">
    <location>
        <begin position="413"/>
        <end position="442"/>
    </location>
</feature>
<proteinExistence type="predicted"/>
<name>A0A4V2QCE9_9FIRM</name>
<evidence type="ECO:0000313" key="4">
    <source>
        <dbReference type="Proteomes" id="UP000295718"/>
    </source>
</evidence>
<feature type="compositionally biased region" description="Pro residues" evidence="1">
    <location>
        <begin position="416"/>
        <end position="436"/>
    </location>
</feature>
<evidence type="ECO:0000256" key="1">
    <source>
        <dbReference type="SAM" id="MobiDB-lite"/>
    </source>
</evidence>
<reference evidence="3 4" key="1">
    <citation type="submission" date="2019-03" db="EMBL/GenBank/DDBJ databases">
        <title>Genomic Encyclopedia of Type Strains, Phase IV (KMG-IV): sequencing the most valuable type-strain genomes for metagenomic binning, comparative biology and taxonomic classification.</title>
        <authorList>
            <person name="Goeker M."/>
        </authorList>
    </citation>
    <scope>NUCLEOTIDE SEQUENCE [LARGE SCALE GENOMIC DNA]</scope>
    <source>
        <strain evidence="3 4">DSM 100556</strain>
    </source>
</reference>
<dbReference type="AlphaFoldDB" id="A0A4V2QCE9"/>
<dbReference type="EMBL" id="SLUO01000003">
    <property type="protein sequence ID" value="TCL59977.1"/>
    <property type="molecule type" value="Genomic_DNA"/>
</dbReference>
<organism evidence="3 4">
    <name type="scientific">Kineothrix alysoides</name>
    <dbReference type="NCBI Taxonomy" id="1469948"/>
    <lineage>
        <taxon>Bacteria</taxon>
        <taxon>Bacillati</taxon>
        <taxon>Bacillota</taxon>
        <taxon>Clostridia</taxon>
        <taxon>Lachnospirales</taxon>
        <taxon>Lachnospiraceae</taxon>
        <taxon>Kineothrix</taxon>
    </lineage>
</organism>
<keyword evidence="2" id="KW-0472">Membrane</keyword>
<evidence type="ECO:0000256" key="2">
    <source>
        <dbReference type="SAM" id="Phobius"/>
    </source>
</evidence>
<dbReference type="Proteomes" id="UP000295718">
    <property type="component" value="Unassembled WGS sequence"/>
</dbReference>
<feature type="transmembrane region" description="Helical" evidence="2">
    <location>
        <begin position="7"/>
        <end position="26"/>
    </location>
</feature>
<comment type="caution">
    <text evidence="3">The sequence shown here is derived from an EMBL/GenBank/DDBJ whole genome shotgun (WGS) entry which is preliminary data.</text>
</comment>
<dbReference type="STRING" id="1469948.GCA_000732725_00893"/>
<dbReference type="RefSeq" id="WP_031389642.1">
    <property type="nucleotide sequence ID" value="NZ_JPNB01000001.1"/>
</dbReference>
<keyword evidence="2" id="KW-1133">Transmembrane helix</keyword>
<protein>
    <submittedName>
        <fullName evidence="3">Uncharacterized protein</fullName>
    </submittedName>
</protein>
<evidence type="ECO:0000313" key="3">
    <source>
        <dbReference type="EMBL" id="TCL59977.1"/>
    </source>
</evidence>
<sequence length="530" mass="58862">MKPIKRGFIVFLASVILTTSIMSVLFKPIEAKAAVVAVPAVIETGAVLWNLLMTAFVAAGAYGIYDSYESQQDTFDKFMDYVGGSEVPEVDDGQISTKHIIRAIRDGDIVTFSPKPSGEEPPEDPKDKNGWKKWLKTDKYTIGASVVAAVAGFVHKTYEDGDSKISQELFSVPSPEYGWNGEYDTSSTGDILLNMSVDDGMNYTHARYYFINSYALKSSLSSTLYRYAVYYNANDSYPLRFYQGVLDTKSGSSGVNKWSMPLVWSYVPYAGGITIPSHYFSEINPVASYSTNMPVFSDMEAMSKYLNFRTNDTSSAINPRKEPINYPDIVPQIKNMLLPLITSDSSTGLIIPPSISADALADILARFQEELLPSYGVVTDPSTNPNPNPQPIPEYPTPDEHVKVVEKIIKEVVNPTPNPDTPTVPTPKPEIEPTPIPDNEGIGTDKMTKDWSGIFPFCIPFDIIDLFRVLEATPVAPRWELPIRADTFHINYTFVIDMAEFESLAKIFRTCETILFILGLALITGKVIKW</sequence>
<keyword evidence="2" id="KW-0812">Transmembrane</keyword>
<accession>A0A4V2QCE9</accession>